<sequence>MAKQSLTLERILQSQGFGSRKACRQLIESAGVSVNGVACDDPQTVFDLAGLQFAVDGVTWAYRPQVYLMLHKPAGFECSRNPQHHPSVLSLLPAQLIERGVQCVGRLDEDTTGLLLLTDDGPWLHALTHPRRHVPKRYLAMLKHPLTDDMVAQLQKGVLLHGETTPLAARDAARAADSTLALTIEQGKYHQVKRMVAAVGNRVTQLHRAQIGYLSLGDLPIGQWCYLTDEEVRLAMQDPTPVDSRS</sequence>
<dbReference type="PANTHER" id="PTHR47683">
    <property type="entry name" value="PSEUDOURIDINE SYNTHASE FAMILY PROTEIN-RELATED"/>
    <property type="match status" value="1"/>
</dbReference>
<dbReference type="SUPFAM" id="SSF55174">
    <property type="entry name" value="Alpha-L RNA-binding motif"/>
    <property type="match status" value="1"/>
</dbReference>
<dbReference type="GO" id="GO:0005829">
    <property type="term" value="C:cytosol"/>
    <property type="evidence" value="ECO:0007669"/>
    <property type="project" value="UniProtKB-ARBA"/>
</dbReference>
<dbReference type="InterPro" id="IPR006145">
    <property type="entry name" value="PsdUridine_synth_RsuA/RluA"/>
</dbReference>
<protein>
    <recommendedName>
        <fullName evidence="7">Pseudouridine synthase</fullName>
        <ecNumber evidence="7">5.4.99.-</ecNumber>
    </recommendedName>
</protein>
<dbReference type="InterPro" id="IPR036986">
    <property type="entry name" value="S4_RNA-bd_sf"/>
</dbReference>
<dbReference type="GO" id="GO:0160136">
    <property type="term" value="F:16S rRNA pseudouridine(516) synthase activity"/>
    <property type="evidence" value="ECO:0007669"/>
    <property type="project" value="UniProtKB-EC"/>
</dbReference>
<dbReference type="InterPro" id="IPR042092">
    <property type="entry name" value="PsdUridine_s_RsuA/RluB/E/F_cat"/>
</dbReference>
<evidence type="ECO:0000256" key="7">
    <source>
        <dbReference type="RuleBase" id="RU003887"/>
    </source>
</evidence>
<name>A0A840MM34_9PROT</name>
<dbReference type="NCBIfam" id="TIGR00093">
    <property type="entry name" value="pseudouridine synthase"/>
    <property type="match status" value="1"/>
</dbReference>
<dbReference type="PANTHER" id="PTHR47683:SF4">
    <property type="entry name" value="PSEUDOURIDINE SYNTHASE"/>
    <property type="match status" value="1"/>
</dbReference>
<dbReference type="FunFam" id="3.30.70.1560:FF:000001">
    <property type="entry name" value="Pseudouridine synthase"/>
    <property type="match status" value="1"/>
</dbReference>
<dbReference type="PROSITE" id="PS01149">
    <property type="entry name" value="PSI_RSU"/>
    <property type="match status" value="1"/>
</dbReference>
<dbReference type="SUPFAM" id="SSF55120">
    <property type="entry name" value="Pseudouridine synthase"/>
    <property type="match status" value="1"/>
</dbReference>
<dbReference type="CDD" id="cd02553">
    <property type="entry name" value="PseudoU_synth_RsuA"/>
    <property type="match status" value="1"/>
</dbReference>
<dbReference type="InterPro" id="IPR002942">
    <property type="entry name" value="S4_RNA-bd"/>
</dbReference>
<accession>A0A840MM34</accession>
<dbReference type="InterPro" id="IPR000748">
    <property type="entry name" value="PsdUridine_synth_RsuA/RluB/E/F"/>
</dbReference>
<keyword evidence="2 6" id="KW-0694">RNA-binding</keyword>
<dbReference type="GO" id="GO:0003723">
    <property type="term" value="F:RNA binding"/>
    <property type="evidence" value="ECO:0007669"/>
    <property type="project" value="UniProtKB-KW"/>
</dbReference>
<dbReference type="Pfam" id="PF00849">
    <property type="entry name" value="PseudoU_synth_2"/>
    <property type="match status" value="1"/>
</dbReference>
<dbReference type="RefSeq" id="WP_184036563.1">
    <property type="nucleotide sequence ID" value="NZ_JACHHY010000006.1"/>
</dbReference>
<dbReference type="EMBL" id="JACHHY010000006">
    <property type="protein sequence ID" value="MBB5017977.1"/>
    <property type="molecule type" value="Genomic_DNA"/>
</dbReference>
<dbReference type="InterPro" id="IPR050343">
    <property type="entry name" value="RsuA_PseudoU_synthase"/>
</dbReference>
<comment type="similarity">
    <text evidence="1 7">Belongs to the pseudouridine synthase RsuA family.</text>
</comment>
<proteinExistence type="inferred from homology"/>
<evidence type="ECO:0000256" key="2">
    <source>
        <dbReference type="ARBA" id="ARBA00022884"/>
    </source>
</evidence>
<dbReference type="Gene3D" id="3.30.70.580">
    <property type="entry name" value="Pseudouridine synthase I, catalytic domain, N-terminal subdomain"/>
    <property type="match status" value="1"/>
</dbReference>
<evidence type="ECO:0000313" key="10">
    <source>
        <dbReference type="EMBL" id="MBB5017977.1"/>
    </source>
</evidence>
<dbReference type="PROSITE" id="PS50889">
    <property type="entry name" value="S4"/>
    <property type="match status" value="1"/>
</dbReference>
<dbReference type="InterPro" id="IPR018496">
    <property type="entry name" value="PsdUridine_synth_RsuA/RluB_CS"/>
</dbReference>
<evidence type="ECO:0000313" key="11">
    <source>
        <dbReference type="Proteomes" id="UP000575898"/>
    </source>
</evidence>
<dbReference type="Proteomes" id="UP000575898">
    <property type="component" value="Unassembled WGS sequence"/>
</dbReference>
<feature type="domain" description="Pseudouridine synthase RsuA/RluA-like" evidence="8">
    <location>
        <begin position="67"/>
        <end position="198"/>
    </location>
</feature>
<evidence type="ECO:0000256" key="4">
    <source>
        <dbReference type="ARBA" id="ARBA00036749"/>
    </source>
</evidence>
<gene>
    <name evidence="10" type="ORF">HNQ59_001262</name>
</gene>
<organism evidence="10 11">
    <name type="scientific">Chitinivorax tropicus</name>
    <dbReference type="NCBI Taxonomy" id="714531"/>
    <lineage>
        <taxon>Bacteria</taxon>
        <taxon>Pseudomonadati</taxon>
        <taxon>Pseudomonadota</taxon>
        <taxon>Betaproteobacteria</taxon>
        <taxon>Chitinivorax</taxon>
    </lineage>
</organism>
<dbReference type="Gene3D" id="3.10.290.10">
    <property type="entry name" value="RNA-binding S4 domain"/>
    <property type="match status" value="1"/>
</dbReference>
<reference evidence="10 11" key="1">
    <citation type="submission" date="2020-08" db="EMBL/GenBank/DDBJ databases">
        <title>Genomic Encyclopedia of Type Strains, Phase IV (KMG-IV): sequencing the most valuable type-strain genomes for metagenomic binning, comparative biology and taxonomic classification.</title>
        <authorList>
            <person name="Goeker M."/>
        </authorList>
    </citation>
    <scope>NUCLEOTIDE SEQUENCE [LARGE SCALE GENOMIC DNA]</scope>
    <source>
        <strain evidence="10 11">DSM 27165</strain>
    </source>
</reference>
<dbReference type="CDD" id="cd00165">
    <property type="entry name" value="S4"/>
    <property type="match status" value="1"/>
</dbReference>
<dbReference type="AlphaFoldDB" id="A0A840MM34"/>
<comment type="function">
    <text evidence="5">Responsible for synthesis of pseudouridine from uracil-516 in 16S ribosomal RNA.</text>
</comment>
<comment type="catalytic activity">
    <reaction evidence="4">
        <text>uridine(516) in 16S rRNA = pseudouridine(516) in 16S rRNA</text>
        <dbReference type="Rhea" id="RHEA:38867"/>
        <dbReference type="Rhea" id="RHEA-COMP:10089"/>
        <dbReference type="Rhea" id="RHEA-COMP:10090"/>
        <dbReference type="ChEBI" id="CHEBI:65314"/>
        <dbReference type="ChEBI" id="CHEBI:65315"/>
        <dbReference type="EC" id="5.4.99.19"/>
    </reaction>
</comment>
<evidence type="ECO:0000259" key="8">
    <source>
        <dbReference type="Pfam" id="PF00849"/>
    </source>
</evidence>
<dbReference type="Pfam" id="PF01479">
    <property type="entry name" value="S4"/>
    <property type="match status" value="1"/>
</dbReference>
<dbReference type="EC" id="5.4.99.-" evidence="7"/>
<feature type="domain" description="RNA-binding S4" evidence="9">
    <location>
        <begin position="9"/>
        <end position="43"/>
    </location>
</feature>
<dbReference type="InterPro" id="IPR020094">
    <property type="entry name" value="TruA/RsuA/RluB/E/F_N"/>
</dbReference>
<evidence type="ECO:0000256" key="5">
    <source>
        <dbReference type="ARBA" id="ARBA00037590"/>
    </source>
</evidence>
<keyword evidence="3 7" id="KW-0413">Isomerase</keyword>
<dbReference type="Gene3D" id="3.30.70.1560">
    <property type="entry name" value="Alpha-L RNA-binding motif"/>
    <property type="match status" value="1"/>
</dbReference>
<dbReference type="InterPro" id="IPR020103">
    <property type="entry name" value="PsdUridine_synth_cat_dom_sf"/>
</dbReference>
<evidence type="ECO:0000256" key="3">
    <source>
        <dbReference type="ARBA" id="ARBA00023235"/>
    </source>
</evidence>
<comment type="caution">
    <text evidence="10">The sequence shown here is derived from an EMBL/GenBank/DDBJ whole genome shotgun (WGS) entry which is preliminary data.</text>
</comment>
<dbReference type="GO" id="GO:0000455">
    <property type="term" value="P:enzyme-directed rRNA pseudouridine synthesis"/>
    <property type="evidence" value="ECO:0007669"/>
    <property type="project" value="UniProtKB-ARBA"/>
</dbReference>
<keyword evidence="11" id="KW-1185">Reference proteome</keyword>
<evidence type="ECO:0000256" key="1">
    <source>
        <dbReference type="ARBA" id="ARBA00008348"/>
    </source>
</evidence>
<evidence type="ECO:0000259" key="9">
    <source>
        <dbReference type="Pfam" id="PF01479"/>
    </source>
</evidence>
<evidence type="ECO:0000256" key="6">
    <source>
        <dbReference type="PROSITE-ProRule" id="PRU00182"/>
    </source>
</evidence>